<dbReference type="PANTHER" id="PTHR36968:SF5">
    <property type="entry name" value="HOMEOBOX-DDT DOMAIN PROTEIN RLT2"/>
    <property type="match status" value="1"/>
</dbReference>
<evidence type="ECO:0000256" key="1">
    <source>
        <dbReference type="ARBA" id="ARBA00004123"/>
    </source>
</evidence>
<dbReference type="CDD" id="cd00086">
    <property type="entry name" value="homeodomain"/>
    <property type="match status" value="1"/>
</dbReference>
<keyword evidence="10" id="KW-1185">Reference proteome</keyword>
<name>A0ABP1B520_9BRYO</name>
<feature type="region of interest" description="Disordered" evidence="7">
    <location>
        <begin position="67"/>
        <end position="121"/>
    </location>
</feature>
<evidence type="ECO:0000313" key="9">
    <source>
        <dbReference type="EMBL" id="CAK9870203.1"/>
    </source>
</evidence>
<evidence type="ECO:0000256" key="3">
    <source>
        <dbReference type="ARBA" id="ARBA00023155"/>
    </source>
</evidence>
<evidence type="ECO:0000256" key="4">
    <source>
        <dbReference type="ARBA" id="ARBA00023242"/>
    </source>
</evidence>
<evidence type="ECO:0000256" key="6">
    <source>
        <dbReference type="RuleBase" id="RU000682"/>
    </source>
</evidence>
<reference evidence="9" key="1">
    <citation type="submission" date="2024-03" db="EMBL/GenBank/DDBJ databases">
        <authorList>
            <consortium name="ELIXIR-Norway"/>
            <consortium name="Elixir Norway"/>
        </authorList>
    </citation>
    <scope>NUCLEOTIDE SEQUENCE</scope>
</reference>
<proteinExistence type="predicted"/>
<keyword evidence="2 5" id="KW-0238">DNA-binding</keyword>
<organism evidence="9 10">
    <name type="scientific">Sphagnum jensenii</name>
    <dbReference type="NCBI Taxonomy" id="128206"/>
    <lineage>
        <taxon>Eukaryota</taxon>
        <taxon>Viridiplantae</taxon>
        <taxon>Streptophyta</taxon>
        <taxon>Embryophyta</taxon>
        <taxon>Bryophyta</taxon>
        <taxon>Sphagnophytina</taxon>
        <taxon>Sphagnopsida</taxon>
        <taxon>Sphagnales</taxon>
        <taxon>Sphagnaceae</taxon>
        <taxon>Sphagnum</taxon>
    </lineage>
</organism>
<evidence type="ECO:0000256" key="5">
    <source>
        <dbReference type="PROSITE-ProRule" id="PRU00108"/>
    </source>
</evidence>
<protein>
    <recommendedName>
        <fullName evidence="8">Homeobox domain-containing protein</fullName>
    </recommendedName>
</protein>
<dbReference type="PROSITE" id="PS00027">
    <property type="entry name" value="HOMEOBOX_1"/>
    <property type="match status" value="1"/>
</dbReference>
<dbReference type="Pfam" id="PF00046">
    <property type="entry name" value="Homeodomain"/>
    <property type="match status" value="1"/>
</dbReference>
<dbReference type="InterPro" id="IPR001356">
    <property type="entry name" value="HD"/>
</dbReference>
<keyword evidence="4 5" id="KW-0539">Nucleus</keyword>
<feature type="compositionally biased region" description="Basic and acidic residues" evidence="7">
    <location>
        <begin position="73"/>
        <end position="82"/>
    </location>
</feature>
<feature type="compositionally biased region" description="Basic and acidic residues" evidence="7">
    <location>
        <begin position="89"/>
        <end position="118"/>
    </location>
</feature>
<dbReference type="EMBL" id="OZ023720">
    <property type="protein sequence ID" value="CAK9870203.1"/>
    <property type="molecule type" value="Genomic_DNA"/>
</dbReference>
<gene>
    <name evidence="9" type="ORF">CSSPJE1EN2_LOCUS12940</name>
</gene>
<dbReference type="SUPFAM" id="SSF46689">
    <property type="entry name" value="Homeodomain-like"/>
    <property type="match status" value="1"/>
</dbReference>
<sequence length="386" mass="42853">MASDDSSPEQSPEKQQKGIARRKKSPLQLGLLEKVYADDKYPSEEVRTDLSKKIGLSEKQLQVWFKHRRHKDRRDGIDDDKLTLYASRHKADADSEELPSTKRGEIDLNSREDDKSEDGYPAAVLAEEQDDDVLIVKKMNGIDVNEGDFEEFEKPKATTKKKIASGLKEQPRKPPLKPTSLKSKVISKVDALELAAVKAVESQLNGPLREDGPPLGFEFDSPPPGAFEEFMSTEGPYRANVRHEHRFKSLNGRAALEGKWGKDSVSLEKKKRKLGDLYGARLPAGQPVYRGISDIHTTMEVSDTCGSGHYTQKEYASNLQTGHNQVESIASKIYSINSSAARPDCCSFIPTKPWSGNGVSIQVLATNIVKVVFAEIDLALETSSLR</sequence>
<feature type="region of interest" description="Disordered" evidence="7">
    <location>
        <begin position="1"/>
        <end position="25"/>
    </location>
</feature>
<keyword evidence="3 5" id="KW-0371">Homeobox</keyword>
<dbReference type="PANTHER" id="PTHR36968">
    <property type="entry name" value="HOMEOBOX-DDT DOMAIN PROTEIN RLT2"/>
    <property type="match status" value="1"/>
</dbReference>
<dbReference type="PROSITE" id="PS50071">
    <property type="entry name" value="HOMEOBOX_2"/>
    <property type="match status" value="1"/>
</dbReference>
<evidence type="ECO:0000313" key="10">
    <source>
        <dbReference type="Proteomes" id="UP001497522"/>
    </source>
</evidence>
<dbReference type="Proteomes" id="UP001497522">
    <property type="component" value="Chromosome 19"/>
</dbReference>
<dbReference type="SMART" id="SM00389">
    <property type="entry name" value="HOX"/>
    <property type="match status" value="1"/>
</dbReference>
<feature type="compositionally biased region" description="Polar residues" evidence="7">
    <location>
        <begin position="1"/>
        <end position="10"/>
    </location>
</feature>
<feature type="domain" description="Homeobox" evidence="8">
    <location>
        <begin position="15"/>
        <end position="75"/>
    </location>
</feature>
<feature type="region of interest" description="Disordered" evidence="7">
    <location>
        <begin position="153"/>
        <end position="179"/>
    </location>
</feature>
<dbReference type="InterPro" id="IPR009057">
    <property type="entry name" value="Homeodomain-like_sf"/>
</dbReference>
<feature type="DNA-binding region" description="Homeobox" evidence="5">
    <location>
        <begin position="17"/>
        <end position="76"/>
    </location>
</feature>
<evidence type="ECO:0000256" key="7">
    <source>
        <dbReference type="SAM" id="MobiDB-lite"/>
    </source>
</evidence>
<dbReference type="InterPro" id="IPR044977">
    <property type="entry name" value="RLT1-3"/>
</dbReference>
<dbReference type="Gene3D" id="1.10.10.60">
    <property type="entry name" value="Homeodomain-like"/>
    <property type="match status" value="1"/>
</dbReference>
<dbReference type="InterPro" id="IPR017970">
    <property type="entry name" value="Homeobox_CS"/>
</dbReference>
<accession>A0ABP1B520</accession>
<evidence type="ECO:0000256" key="2">
    <source>
        <dbReference type="ARBA" id="ARBA00023125"/>
    </source>
</evidence>
<comment type="subcellular location">
    <subcellularLocation>
        <location evidence="1 5 6">Nucleus</location>
    </subcellularLocation>
</comment>
<evidence type="ECO:0000259" key="8">
    <source>
        <dbReference type="PROSITE" id="PS50071"/>
    </source>
</evidence>